<keyword evidence="10" id="KW-1185">Reference proteome</keyword>
<dbReference type="GO" id="GO:0071949">
    <property type="term" value="F:FAD binding"/>
    <property type="evidence" value="ECO:0007669"/>
    <property type="project" value="InterPro"/>
</dbReference>
<dbReference type="Pfam" id="PF01494">
    <property type="entry name" value="FAD_binding_3"/>
    <property type="match status" value="1"/>
</dbReference>
<keyword evidence="7" id="KW-0732">Signal</keyword>
<dbReference type="InterPro" id="IPR002938">
    <property type="entry name" value="FAD-bd"/>
</dbReference>
<name>A0A0M0J2V3_9EUKA</name>
<feature type="chain" id="PRO_5005601484" evidence="7">
    <location>
        <begin position="32"/>
        <end position="494"/>
    </location>
</feature>
<keyword evidence="3" id="KW-0274">FAD</keyword>
<dbReference type="GO" id="GO:0004502">
    <property type="term" value="F:kynurenine 3-monooxygenase activity"/>
    <property type="evidence" value="ECO:0007669"/>
    <property type="project" value="TreeGrafter"/>
</dbReference>
<dbReference type="OrthoDB" id="655030at2759"/>
<comment type="cofactor">
    <cofactor evidence="1">
        <name>FAD</name>
        <dbReference type="ChEBI" id="CHEBI:57692"/>
    </cofactor>
</comment>
<keyword evidence="6 9" id="KW-0503">Monooxygenase</keyword>
<gene>
    <name evidence="9" type="ORF">Ctob_000123</name>
</gene>
<dbReference type="Gene3D" id="3.50.50.60">
    <property type="entry name" value="FAD/NAD(P)-binding domain"/>
    <property type="match status" value="1"/>
</dbReference>
<evidence type="ECO:0000256" key="4">
    <source>
        <dbReference type="ARBA" id="ARBA00022857"/>
    </source>
</evidence>
<accession>A0A0M0J2V3</accession>
<dbReference type="InterPro" id="IPR036188">
    <property type="entry name" value="FAD/NAD-bd_sf"/>
</dbReference>
<dbReference type="PANTHER" id="PTHR46028">
    <property type="entry name" value="KYNURENINE 3-MONOOXYGENASE"/>
    <property type="match status" value="1"/>
</dbReference>
<keyword evidence="2" id="KW-0285">Flavoprotein</keyword>
<evidence type="ECO:0000256" key="3">
    <source>
        <dbReference type="ARBA" id="ARBA00022827"/>
    </source>
</evidence>
<evidence type="ECO:0000256" key="6">
    <source>
        <dbReference type="ARBA" id="ARBA00023033"/>
    </source>
</evidence>
<dbReference type="PRINTS" id="PR00420">
    <property type="entry name" value="RNGMNOXGNASE"/>
</dbReference>
<dbReference type="GO" id="GO:0070189">
    <property type="term" value="P:kynurenine metabolic process"/>
    <property type="evidence" value="ECO:0007669"/>
    <property type="project" value="TreeGrafter"/>
</dbReference>
<dbReference type="SUPFAM" id="SSF51905">
    <property type="entry name" value="FAD/NAD(P)-binding domain"/>
    <property type="match status" value="1"/>
</dbReference>
<feature type="signal peptide" evidence="7">
    <location>
        <begin position="1"/>
        <end position="31"/>
    </location>
</feature>
<comment type="caution">
    <text evidence="9">The sequence shown here is derived from an EMBL/GenBank/DDBJ whole genome shotgun (WGS) entry which is preliminary data.</text>
</comment>
<evidence type="ECO:0000313" key="9">
    <source>
        <dbReference type="EMBL" id="KOO20855.1"/>
    </source>
</evidence>
<dbReference type="AlphaFoldDB" id="A0A0M0J2V3"/>
<dbReference type="Proteomes" id="UP000037460">
    <property type="component" value="Unassembled WGS sequence"/>
</dbReference>
<evidence type="ECO:0000313" key="10">
    <source>
        <dbReference type="Proteomes" id="UP000037460"/>
    </source>
</evidence>
<sequence>MRAQADTKFPSAVRFAALLVTLVAAPADAVALEGVRTAIVGGGASGLLLAHRLLDEGATVSLFESRADPRHSNSLEGRAYALGLGLRGRTALRTVDERLWKDVAASGFASDRFTLHLPFGSFDLRKPDPAQEPSILIYQTALCSAMLSSLEERHAASGRLFMNFECRVETVDARTGAVCVAPLAGSAPAIETFDLVCGCDGVNSAVRAAVAEQSLAFNAELTTLPGSLKVLRLDAMPSTLTPDAVHLVPGAGGMAAFLEPTANGACALISWQTPTGRSDGRSDAIDPGALTDADETRRFLASSFPLISTALNQTDVGAQFVAQRISRASTVRCNTYHFGQVVLLGDAAHSTGGASGQGCNTALADAAALATMLTEARARRRTQTPAAVAAALARYSRERLPEGHALLDLSVGPSRALSPLSRLLGVLGTLKDTLLFKLGVGEPPLQTLLTTSLKSFAQIRREREWNYGPFPTDAEFDAQIARATATEEQILERV</sequence>
<keyword evidence="4" id="KW-0521">NADP</keyword>
<proteinExistence type="predicted"/>
<evidence type="ECO:0000256" key="5">
    <source>
        <dbReference type="ARBA" id="ARBA00023002"/>
    </source>
</evidence>
<organism evidence="9 10">
    <name type="scientific">Chrysochromulina tobinii</name>
    <dbReference type="NCBI Taxonomy" id="1460289"/>
    <lineage>
        <taxon>Eukaryota</taxon>
        <taxon>Haptista</taxon>
        <taxon>Haptophyta</taxon>
        <taxon>Prymnesiophyceae</taxon>
        <taxon>Prymnesiales</taxon>
        <taxon>Chrysochromulinaceae</taxon>
        <taxon>Chrysochromulina</taxon>
    </lineage>
</organism>
<reference evidence="10" key="1">
    <citation type="journal article" date="2015" name="PLoS Genet.">
        <title>Genome Sequence and Transcriptome Analyses of Chrysochromulina tobin: Metabolic Tools for Enhanced Algal Fitness in the Prominent Order Prymnesiales (Haptophyceae).</title>
        <authorList>
            <person name="Hovde B.T."/>
            <person name="Deodato C.R."/>
            <person name="Hunsperger H.M."/>
            <person name="Ryken S.A."/>
            <person name="Yost W."/>
            <person name="Jha R.K."/>
            <person name="Patterson J."/>
            <person name="Monnat R.J. Jr."/>
            <person name="Barlow S.B."/>
            <person name="Starkenburg S.R."/>
            <person name="Cattolico R.A."/>
        </authorList>
    </citation>
    <scope>NUCLEOTIDE SEQUENCE</scope>
    <source>
        <strain evidence="10">CCMP291</strain>
    </source>
</reference>
<evidence type="ECO:0000256" key="7">
    <source>
        <dbReference type="SAM" id="SignalP"/>
    </source>
</evidence>
<feature type="domain" description="FAD-binding" evidence="8">
    <location>
        <begin position="36"/>
        <end position="408"/>
    </location>
</feature>
<dbReference type="EMBL" id="JWZX01003407">
    <property type="protein sequence ID" value="KOO20855.1"/>
    <property type="molecule type" value="Genomic_DNA"/>
</dbReference>
<evidence type="ECO:0000256" key="1">
    <source>
        <dbReference type="ARBA" id="ARBA00001974"/>
    </source>
</evidence>
<evidence type="ECO:0000256" key="2">
    <source>
        <dbReference type="ARBA" id="ARBA00022630"/>
    </source>
</evidence>
<dbReference type="PANTHER" id="PTHR46028:SF2">
    <property type="entry name" value="KYNURENINE 3-MONOOXYGENASE"/>
    <property type="match status" value="1"/>
</dbReference>
<protein>
    <submittedName>
        <fullName evidence="9">Kynurenine 3-monooxygenase</fullName>
    </submittedName>
</protein>
<keyword evidence="5" id="KW-0560">Oxidoreductase</keyword>
<evidence type="ECO:0000259" key="8">
    <source>
        <dbReference type="Pfam" id="PF01494"/>
    </source>
</evidence>